<reference evidence="1" key="1">
    <citation type="submission" date="2020-11" db="EMBL/GenBank/DDBJ databases">
        <authorList>
            <person name="Tran Van P."/>
        </authorList>
    </citation>
    <scope>NUCLEOTIDE SEQUENCE</scope>
</reference>
<gene>
    <name evidence="1" type="ORF">TCMB3V08_LOCUS12823</name>
</gene>
<sequence length="140" mass="15569">MRCSLITHIGGHVVYMYGSSCPVWTNTGWLFSLHSRSSSHLAAEQTERAFGDVGTAMRELPVTSWTRMGHSTRLSELEENSRPTSRYHSSVPEHVRQYTLSLPPTIPAGQRLRLIGPGDKLPASKDQEDIILVNNILAGR</sequence>
<proteinExistence type="predicted"/>
<evidence type="ECO:0000313" key="1">
    <source>
        <dbReference type="EMBL" id="CAD7580290.1"/>
    </source>
</evidence>
<protein>
    <submittedName>
        <fullName evidence="1">(California timema) hypothetical protein</fullName>
    </submittedName>
</protein>
<organism evidence="1">
    <name type="scientific">Timema californicum</name>
    <name type="common">California timema</name>
    <name type="synonym">Walking stick</name>
    <dbReference type="NCBI Taxonomy" id="61474"/>
    <lineage>
        <taxon>Eukaryota</taxon>
        <taxon>Metazoa</taxon>
        <taxon>Ecdysozoa</taxon>
        <taxon>Arthropoda</taxon>
        <taxon>Hexapoda</taxon>
        <taxon>Insecta</taxon>
        <taxon>Pterygota</taxon>
        <taxon>Neoptera</taxon>
        <taxon>Polyneoptera</taxon>
        <taxon>Phasmatodea</taxon>
        <taxon>Timematodea</taxon>
        <taxon>Timematoidea</taxon>
        <taxon>Timematidae</taxon>
        <taxon>Timema</taxon>
    </lineage>
</organism>
<accession>A0A7R9JJC4</accession>
<name>A0A7R9JJC4_TIMCA</name>
<dbReference type="AlphaFoldDB" id="A0A7R9JJC4"/>
<dbReference type="EMBL" id="OE198555">
    <property type="protein sequence ID" value="CAD7580290.1"/>
    <property type="molecule type" value="Genomic_DNA"/>
</dbReference>